<dbReference type="AlphaFoldDB" id="A0AAE3L167"/>
<proteinExistence type="predicted"/>
<sequence length="99" mass="11110">MSTLFLKQSARTLLLALMPLTAGADSLDLRDYSLLDTGMSQAEVEYRVGPPDRESVLGDGIHGPTRIIWYYIPASANGWISEIIFDSHGRIRDLKRYKP</sequence>
<accession>A0AAE3L167</accession>
<evidence type="ECO:0000313" key="2">
    <source>
        <dbReference type="EMBL" id="MCS3902726.1"/>
    </source>
</evidence>
<dbReference type="RefSeq" id="WP_259054292.1">
    <property type="nucleotide sequence ID" value="NZ_JANUCT010000004.1"/>
</dbReference>
<comment type="caution">
    <text evidence="2">The sequence shown here is derived from an EMBL/GenBank/DDBJ whole genome shotgun (WGS) entry which is preliminary data.</text>
</comment>
<feature type="signal peptide" evidence="1">
    <location>
        <begin position="1"/>
        <end position="24"/>
    </location>
</feature>
<organism evidence="2 3">
    <name type="scientific">Methylohalomonas lacus</name>
    <dbReference type="NCBI Taxonomy" id="398773"/>
    <lineage>
        <taxon>Bacteria</taxon>
        <taxon>Pseudomonadati</taxon>
        <taxon>Pseudomonadota</taxon>
        <taxon>Gammaproteobacteria</taxon>
        <taxon>Methylohalomonadales</taxon>
        <taxon>Methylohalomonadaceae</taxon>
        <taxon>Methylohalomonas</taxon>
    </lineage>
</organism>
<reference evidence="2" key="1">
    <citation type="submission" date="2022-08" db="EMBL/GenBank/DDBJ databases">
        <title>Genomic Encyclopedia of Type Strains, Phase III (KMG-III): the genomes of soil and plant-associated and newly described type strains.</title>
        <authorList>
            <person name="Whitman W."/>
        </authorList>
    </citation>
    <scope>NUCLEOTIDE SEQUENCE</scope>
    <source>
        <strain evidence="2">HMT 1</strain>
    </source>
</reference>
<gene>
    <name evidence="2" type="ORF">J2T55_000730</name>
</gene>
<evidence type="ECO:0000256" key="1">
    <source>
        <dbReference type="SAM" id="SignalP"/>
    </source>
</evidence>
<dbReference type="EMBL" id="JANUCT010000004">
    <property type="protein sequence ID" value="MCS3902726.1"/>
    <property type="molecule type" value="Genomic_DNA"/>
</dbReference>
<keyword evidence="1" id="KW-0732">Signal</keyword>
<name>A0AAE3L167_9GAMM</name>
<evidence type="ECO:0008006" key="4">
    <source>
        <dbReference type="Google" id="ProtNLM"/>
    </source>
</evidence>
<evidence type="ECO:0000313" key="3">
    <source>
        <dbReference type="Proteomes" id="UP001204445"/>
    </source>
</evidence>
<feature type="chain" id="PRO_5042057659" description="Lipoprotein SmpA/OmlA domain-containing protein" evidence="1">
    <location>
        <begin position="25"/>
        <end position="99"/>
    </location>
</feature>
<keyword evidence="3" id="KW-1185">Reference proteome</keyword>
<dbReference type="Proteomes" id="UP001204445">
    <property type="component" value="Unassembled WGS sequence"/>
</dbReference>
<protein>
    <recommendedName>
        <fullName evidence="4">Lipoprotein SmpA/OmlA domain-containing protein</fullName>
    </recommendedName>
</protein>